<dbReference type="GeneID" id="65116724"/>
<accession>A0A3G3LW90</accession>
<proteinExistence type="predicted"/>
<dbReference type="KEGG" id="vg:65116724"/>
<evidence type="ECO:0000259" key="1">
    <source>
        <dbReference type="Pfam" id="PF24240"/>
    </source>
</evidence>
<protein>
    <recommendedName>
        <fullName evidence="1">DUF7448 domain-containing protein</fullName>
    </recommendedName>
</protein>
<dbReference type="InterPro" id="IPR055871">
    <property type="entry name" value="DUF7448"/>
</dbReference>
<name>A0A3G3LW90_9CAUD</name>
<evidence type="ECO:0000313" key="3">
    <source>
        <dbReference type="Proteomes" id="UP000279846"/>
    </source>
</evidence>
<keyword evidence="3" id="KW-1185">Reference proteome</keyword>
<feature type="domain" description="DUF7448" evidence="1">
    <location>
        <begin position="14"/>
        <end position="113"/>
    </location>
</feature>
<sequence>MKTIWDMSARDLEKELIGKTVVEIDESENTLTLNDGRKLAFRDTSDCCAWFNGELRAGNLTDNAVTALKVTDRQKEEYADEDYTIHIFAANNKIADLDINGNPTSGYYCHSINLEIFVPNKEGSNERHH</sequence>
<dbReference type="EMBL" id="MH926057">
    <property type="protein sequence ID" value="AYQ98449.1"/>
    <property type="molecule type" value="Genomic_DNA"/>
</dbReference>
<reference evidence="2 3" key="1">
    <citation type="submission" date="2018-09" db="EMBL/GenBank/DDBJ databases">
        <authorList>
            <person name="Aaron K.S."/>
            <person name="Aaron A."/>
            <person name="Almond C.M."/>
            <person name="Armstrong D.J."/>
            <person name="Arnold T.D."/>
            <person name="Atiyeh M."/>
            <person name="Austin C.J."/>
            <person name="Baker T.S."/>
            <person name="Bilger V.C."/>
            <person name="Boggan A.O."/>
            <person name="Cadieux A.J."/>
            <person name="Carroll K."/>
            <person name="Castro M.I."/>
            <person name="Cole A.L."/>
            <person name="Coleman K.V."/>
            <person name="Copeland L.C."/>
            <person name="Dickinson S.A."/>
            <person name="Earl J.S."/>
            <person name="Esekhaigbe O.A."/>
            <person name="Everett B.E."/>
            <person name="Everhardt M.B."/>
            <person name="Foster K.E."/>
            <person name="Galloway E."/>
            <person name="Glover L."/>
            <person name="Gregory K.R."/>
            <person name="Gunn D.S."/>
            <person name="Hall H.D."/>
            <person name="Hancock R.E."/>
            <person name="Hauth J.T."/>
            <person name="Hawkins C.P."/>
            <person name="Hayes H.S."/>
            <person name="Heathcock S."/>
            <person name="Hill C.D."/>
            <person name="Hill T."/>
            <person name="Ibe-Cumba A.M."/>
            <person name="Israil A.R."/>
            <person name="Jackson B.R."/>
            <person name="Jones K.L."/>
            <person name="King G.B."/>
            <person name="Last N.R."/>
            <person name="Lee C.E."/>
            <person name="Leger A.E."/>
            <person name="Lindley S.B."/>
            <person name="Martinez M."/>
            <person name="McKinney W.R."/>
            <person name="McWhirter S."/>
            <person name="Mercer J.M."/>
            <person name="Nachajski K."/>
            <person name="Newton M.A."/>
            <person name="Nguyen M.T."/>
            <person name="Northington A.L."/>
            <person name="Nuss P.C."/>
            <person name="Osborn S.L."/>
            <person name="Ozley R.E."/>
            <person name="Palmieri J.N."/>
            <person name="Perry C.A."/>
            <person name="Plump L.M."/>
            <person name="Prewitt D.E."/>
            <person name="Rafferty A.M."/>
            <person name="Rafford M.E."/>
            <person name="Ragland C.L."/>
            <person name="Ragland J.L."/>
            <person name="Reynolds H.A."/>
            <person name="Robbins T.J."/>
            <person name="Ryan A.D."/>
            <person name="Sharit M.C."/>
            <person name="Sharp M.L."/>
            <person name="Simpson D.M."/>
            <person name="Simpson A."/>
            <person name="Smith S.P."/>
            <person name="Smith M.E."/>
            <person name="Springer J.G."/>
            <person name="Standridge B."/>
            <person name="Stickley J.L."/>
            <person name="Strain M.R."/>
            <person name="Walker T.L."/>
            <person name="Weeks A.C."/>
            <person name="Williamson J."/>
            <person name="Quinn C.E."/>
            <person name="Monti D.L."/>
            <person name="Claughton R.M."/>
            <person name="Riley T.A."/>
            <person name="Yancie K.G."/>
            <person name="Brown C.E."/>
            <person name="Garlena R.A."/>
            <person name="Russell D.A."/>
            <person name="Pope W.H."/>
            <person name="Jacobs-Sera D."/>
            <person name="Hatfull G.F."/>
        </authorList>
    </citation>
    <scope>NUCLEOTIDE SEQUENCE [LARGE SCALE GENOMIC DNA]</scope>
</reference>
<dbReference type="Pfam" id="PF24240">
    <property type="entry name" value="DUF7448"/>
    <property type="match status" value="1"/>
</dbReference>
<dbReference type="Proteomes" id="UP000279846">
    <property type="component" value="Segment"/>
</dbReference>
<organism evidence="2 3">
    <name type="scientific">Corynebacterium phage Kimchi1738</name>
    <dbReference type="NCBI Taxonomy" id="2483719"/>
    <lineage>
        <taxon>Viruses</taxon>
        <taxon>Duplodnaviria</taxon>
        <taxon>Heunggongvirae</taxon>
        <taxon>Uroviricota</taxon>
        <taxon>Caudoviricetes</taxon>
        <taxon>Zierdtviridae</taxon>
        <taxon>Toshachvirinae</taxon>
        <taxon>Ceetrepovirus</taxon>
        <taxon>Ceetrepovirus kimchi1738</taxon>
    </lineage>
</organism>
<evidence type="ECO:0000313" key="2">
    <source>
        <dbReference type="EMBL" id="AYQ98449.1"/>
    </source>
</evidence>
<gene>
    <name evidence="2" type="primary">62</name>
    <name evidence="2" type="ORF">KIMCHI1738_62</name>
</gene>
<dbReference type="RefSeq" id="YP_010099040.1">
    <property type="nucleotide sequence ID" value="NC_055772.1"/>
</dbReference>